<reference evidence="1 2" key="1">
    <citation type="submission" date="2017-02" db="EMBL/GenBank/DDBJ databases">
        <authorList>
            <person name="Peterson S.W."/>
        </authorList>
    </citation>
    <scope>NUCLEOTIDE SEQUENCE [LARGE SCALE GENOMIC DNA]</scope>
    <source>
        <strain evidence="1 2">DSM 21749</strain>
    </source>
</reference>
<organism evidence="1 2">
    <name type="scientific">Lysobacter spongiicola DSM 21749</name>
    <dbReference type="NCBI Taxonomy" id="1122188"/>
    <lineage>
        <taxon>Bacteria</taxon>
        <taxon>Pseudomonadati</taxon>
        <taxon>Pseudomonadota</taxon>
        <taxon>Gammaproteobacteria</taxon>
        <taxon>Lysobacterales</taxon>
        <taxon>Lysobacteraceae</taxon>
        <taxon>Novilysobacter</taxon>
    </lineage>
</organism>
<dbReference type="InterPro" id="IPR029058">
    <property type="entry name" value="AB_hydrolase_fold"/>
</dbReference>
<name>A0A1T4QXG1_9GAMM</name>
<dbReference type="Gene3D" id="3.40.50.1820">
    <property type="entry name" value="alpha/beta hydrolase"/>
    <property type="match status" value="1"/>
</dbReference>
<evidence type="ECO:0008006" key="3">
    <source>
        <dbReference type="Google" id="ProtNLM"/>
    </source>
</evidence>
<evidence type="ECO:0000313" key="2">
    <source>
        <dbReference type="Proteomes" id="UP000190061"/>
    </source>
</evidence>
<keyword evidence="2" id="KW-1185">Reference proteome</keyword>
<dbReference type="Proteomes" id="UP000190061">
    <property type="component" value="Unassembled WGS sequence"/>
</dbReference>
<dbReference type="AlphaFoldDB" id="A0A1T4QXG1"/>
<dbReference type="SUPFAM" id="SSF53474">
    <property type="entry name" value="alpha/beta-Hydrolases"/>
    <property type="match status" value="1"/>
</dbReference>
<dbReference type="STRING" id="1122188.SAMN02745674_01832"/>
<dbReference type="EMBL" id="FUXP01000006">
    <property type="protein sequence ID" value="SKA08345.1"/>
    <property type="molecule type" value="Genomic_DNA"/>
</dbReference>
<dbReference type="PANTHER" id="PTHR37946:SF1">
    <property type="entry name" value="SLL1969 PROTEIN"/>
    <property type="match status" value="1"/>
</dbReference>
<evidence type="ECO:0000313" key="1">
    <source>
        <dbReference type="EMBL" id="SKA08345.1"/>
    </source>
</evidence>
<protein>
    <recommendedName>
        <fullName evidence="3">Alpha/beta hydrolase family protein</fullName>
    </recommendedName>
</protein>
<sequence>MRWHAHGLRKAGYQATLFGYATVGGGPEQAIPALRALLREPCDIVAHSLGGVLALRALQSEPGLPVGRVVCLGSPLCGSAAASTLARLPFGARTLGRSASLLRDGCDPWQGEARVGMIAGDSALGLGQVFGRFKGPCDGTVSVDETRIEGLADHIVLPTSHSGMLVSKRVSRQVLEFLAHGRFLHSDAGAK</sequence>
<dbReference type="PANTHER" id="PTHR37946">
    <property type="entry name" value="SLL1969 PROTEIN"/>
    <property type="match status" value="1"/>
</dbReference>
<proteinExistence type="predicted"/>
<accession>A0A1T4QXG1</accession>
<gene>
    <name evidence="1" type="ORF">SAMN02745674_01832</name>
</gene>